<keyword evidence="3" id="KW-0378">Hydrolase</keyword>
<protein>
    <submittedName>
        <fullName evidence="7">Uncharacterized protein</fullName>
    </submittedName>
</protein>
<evidence type="ECO:0000256" key="5">
    <source>
        <dbReference type="ARBA" id="ARBA00023239"/>
    </source>
</evidence>
<keyword evidence="4" id="KW-1015">Disulfide bond</keyword>
<dbReference type="EMBL" id="CAJMWT010005002">
    <property type="protein sequence ID" value="CAE6499912.1"/>
    <property type="molecule type" value="Genomic_DNA"/>
</dbReference>
<dbReference type="GO" id="GO:0003723">
    <property type="term" value="F:RNA binding"/>
    <property type="evidence" value="ECO:0007669"/>
    <property type="project" value="InterPro"/>
</dbReference>
<dbReference type="Pfam" id="PF00545">
    <property type="entry name" value="Ribonuclease"/>
    <property type="match status" value="1"/>
</dbReference>
<reference evidence="7" key="1">
    <citation type="submission" date="2021-01" db="EMBL/GenBank/DDBJ databases">
        <authorList>
            <person name="Kaushik A."/>
        </authorList>
    </citation>
    <scope>NUCLEOTIDE SEQUENCE</scope>
    <source>
        <strain evidence="7">AG2-2IIIB</strain>
    </source>
</reference>
<dbReference type="PANTHER" id="PTHR42104">
    <property type="entry name" value="EXTRACELLULAR GUANYL-SPECIFIC RIBONUCLEASE RNTA (AFU_ORTHOLOGUE AFUA_4G03230)"/>
    <property type="match status" value="1"/>
</dbReference>
<evidence type="ECO:0000313" key="8">
    <source>
        <dbReference type="Proteomes" id="UP000663843"/>
    </source>
</evidence>
<keyword evidence="5" id="KW-0456">Lyase</keyword>
<dbReference type="AlphaFoldDB" id="A0A8H3CX83"/>
<dbReference type="InterPro" id="IPR016191">
    <property type="entry name" value="Ribonuclease/ribotoxin"/>
</dbReference>
<name>A0A8H3CX83_9AGAM</name>
<dbReference type="PANTHER" id="PTHR42104:SF1">
    <property type="entry name" value="EXTRACELLULAR GUANYL-SPECIFIC RIBONUCLEASE RNTA (AFU_ORTHOLOGUE AFUA_4G03230)"/>
    <property type="match status" value="1"/>
</dbReference>
<evidence type="ECO:0000256" key="2">
    <source>
        <dbReference type="ARBA" id="ARBA00022759"/>
    </source>
</evidence>
<dbReference type="GO" id="GO:0016829">
    <property type="term" value="F:lyase activity"/>
    <property type="evidence" value="ECO:0007669"/>
    <property type="project" value="UniProtKB-KW"/>
</dbReference>
<evidence type="ECO:0000256" key="6">
    <source>
        <dbReference type="SAM" id="SignalP"/>
    </source>
</evidence>
<comment type="caution">
    <text evidence="7">The sequence shown here is derived from an EMBL/GenBank/DDBJ whole genome shotgun (WGS) entry which is preliminary data.</text>
</comment>
<gene>
    <name evidence="7" type="ORF">RDB_LOCUS138344</name>
</gene>
<sequence length="166" mass="17594">MVAFIWNLAFLALAVPALAAPAPATVPTGFDTRSPTVHLNKRTIYGGKNAQCPAPGNQYYSKAAVEAAAQRAADHLFAGTTVGTGNYPHKFNNKEAFSYPNCSPPYYEFPIMASGQIFAGKNNKNPGADRVVIGNRAGNSANLCGVYAILSKPWRVTNFAGVSKAL</sequence>
<dbReference type="Gene3D" id="3.10.450.30">
    <property type="entry name" value="Microbial ribonucleases"/>
    <property type="match status" value="1"/>
</dbReference>
<dbReference type="Proteomes" id="UP000663843">
    <property type="component" value="Unassembled WGS sequence"/>
</dbReference>
<feature type="chain" id="PRO_5034307778" evidence="6">
    <location>
        <begin position="20"/>
        <end position="166"/>
    </location>
</feature>
<dbReference type="GO" id="GO:0004521">
    <property type="term" value="F:RNA endonuclease activity"/>
    <property type="evidence" value="ECO:0007669"/>
    <property type="project" value="InterPro"/>
</dbReference>
<keyword evidence="1" id="KW-0540">Nuclease</keyword>
<keyword evidence="2" id="KW-0255">Endonuclease</keyword>
<proteinExistence type="predicted"/>
<dbReference type="SUPFAM" id="SSF53933">
    <property type="entry name" value="Microbial ribonucleases"/>
    <property type="match status" value="1"/>
</dbReference>
<evidence type="ECO:0000313" key="7">
    <source>
        <dbReference type="EMBL" id="CAE6499912.1"/>
    </source>
</evidence>
<dbReference type="GO" id="GO:0016787">
    <property type="term" value="F:hydrolase activity"/>
    <property type="evidence" value="ECO:0007669"/>
    <property type="project" value="UniProtKB-KW"/>
</dbReference>
<dbReference type="InterPro" id="IPR000026">
    <property type="entry name" value="N1-like"/>
</dbReference>
<keyword evidence="6" id="KW-0732">Signal</keyword>
<feature type="signal peptide" evidence="6">
    <location>
        <begin position="1"/>
        <end position="19"/>
    </location>
</feature>
<evidence type="ECO:0000256" key="4">
    <source>
        <dbReference type="ARBA" id="ARBA00023157"/>
    </source>
</evidence>
<evidence type="ECO:0000256" key="3">
    <source>
        <dbReference type="ARBA" id="ARBA00022801"/>
    </source>
</evidence>
<accession>A0A8H3CX83</accession>
<organism evidence="7 8">
    <name type="scientific">Rhizoctonia solani</name>
    <dbReference type="NCBI Taxonomy" id="456999"/>
    <lineage>
        <taxon>Eukaryota</taxon>
        <taxon>Fungi</taxon>
        <taxon>Dikarya</taxon>
        <taxon>Basidiomycota</taxon>
        <taxon>Agaricomycotina</taxon>
        <taxon>Agaricomycetes</taxon>
        <taxon>Cantharellales</taxon>
        <taxon>Ceratobasidiaceae</taxon>
        <taxon>Rhizoctonia</taxon>
    </lineage>
</organism>
<evidence type="ECO:0000256" key="1">
    <source>
        <dbReference type="ARBA" id="ARBA00022722"/>
    </source>
</evidence>